<evidence type="ECO:0000313" key="2">
    <source>
        <dbReference type="EMBL" id="RVU35368.1"/>
    </source>
</evidence>
<evidence type="ECO:0000256" key="1">
    <source>
        <dbReference type="SAM" id="SignalP"/>
    </source>
</evidence>
<accession>A0A437QLH0</accession>
<dbReference type="RefSeq" id="WP_127700042.1">
    <property type="nucleotide sequence ID" value="NZ_SACS01000016.1"/>
</dbReference>
<reference evidence="2 3" key="1">
    <citation type="submission" date="2019-01" db="EMBL/GenBank/DDBJ databases">
        <authorList>
            <person name="Chen W.-M."/>
        </authorList>
    </citation>
    <scope>NUCLEOTIDE SEQUENCE [LARGE SCALE GENOMIC DNA]</scope>
    <source>
        <strain evidence="2 3">KYPC3</strain>
    </source>
</reference>
<sequence>MKFAYSLVLCLVLAGCNSDRAEDAPPVKTSPKFALNDFTIVTDQTLMAQLVATDADGDALRFSIKKAPTNGTVNIEAQGKFTYQPTAEQTGNDQFEVEVTDGTNVISGTVNIKINRAQLSYLQYSRQAFGRNSTQTALPLNGRDFTADATQYSDYADLLQP</sequence>
<dbReference type="OrthoDB" id="5769598at2"/>
<proteinExistence type="predicted"/>
<evidence type="ECO:0008006" key="4">
    <source>
        <dbReference type="Google" id="ProtNLM"/>
    </source>
</evidence>
<dbReference type="InterPro" id="IPR010221">
    <property type="entry name" value="VCBS_dom"/>
</dbReference>
<dbReference type="Gene3D" id="2.60.40.3440">
    <property type="match status" value="1"/>
</dbReference>
<name>A0A437QLH0_9GAMM</name>
<evidence type="ECO:0000313" key="3">
    <source>
        <dbReference type="Proteomes" id="UP000283077"/>
    </source>
</evidence>
<keyword evidence="1" id="KW-0732">Signal</keyword>
<dbReference type="NCBIfam" id="TIGR01965">
    <property type="entry name" value="VCBS_repeat"/>
    <property type="match status" value="1"/>
</dbReference>
<keyword evidence="3" id="KW-1185">Reference proteome</keyword>
<dbReference type="Proteomes" id="UP000283077">
    <property type="component" value="Unassembled WGS sequence"/>
</dbReference>
<feature type="chain" id="PRO_5019279263" description="Cadherin repeat domain-containing protein" evidence="1">
    <location>
        <begin position="22"/>
        <end position="161"/>
    </location>
</feature>
<protein>
    <recommendedName>
        <fullName evidence="4">Cadherin repeat domain-containing protein</fullName>
    </recommendedName>
</protein>
<dbReference type="PROSITE" id="PS51257">
    <property type="entry name" value="PROKAR_LIPOPROTEIN"/>
    <property type="match status" value="1"/>
</dbReference>
<dbReference type="EMBL" id="SACS01000016">
    <property type="protein sequence ID" value="RVU35368.1"/>
    <property type="molecule type" value="Genomic_DNA"/>
</dbReference>
<dbReference type="AlphaFoldDB" id="A0A437QLH0"/>
<dbReference type="Pfam" id="PF17963">
    <property type="entry name" value="Big_9"/>
    <property type="match status" value="1"/>
</dbReference>
<feature type="signal peptide" evidence="1">
    <location>
        <begin position="1"/>
        <end position="21"/>
    </location>
</feature>
<gene>
    <name evidence="2" type="ORF">EOE67_14425</name>
</gene>
<comment type="caution">
    <text evidence="2">The sequence shown here is derived from an EMBL/GenBank/DDBJ whole genome shotgun (WGS) entry which is preliminary data.</text>
</comment>
<organism evidence="2 3">
    <name type="scientific">Rheinheimera riviphila</name>
    <dbReference type="NCBI Taxonomy" id="1834037"/>
    <lineage>
        <taxon>Bacteria</taxon>
        <taxon>Pseudomonadati</taxon>
        <taxon>Pseudomonadota</taxon>
        <taxon>Gammaproteobacteria</taxon>
        <taxon>Chromatiales</taxon>
        <taxon>Chromatiaceae</taxon>
        <taxon>Rheinheimera</taxon>
    </lineage>
</organism>